<proteinExistence type="predicted"/>
<dbReference type="EMBL" id="GBXM01003250">
    <property type="protein sequence ID" value="JAI05328.1"/>
    <property type="molecule type" value="Transcribed_RNA"/>
</dbReference>
<sequence length="16" mass="1725">MQIPVGSAGLRRTLLL</sequence>
<organism evidence="1">
    <name type="scientific">Anguilla anguilla</name>
    <name type="common">European freshwater eel</name>
    <name type="synonym">Muraena anguilla</name>
    <dbReference type="NCBI Taxonomy" id="7936"/>
    <lineage>
        <taxon>Eukaryota</taxon>
        <taxon>Metazoa</taxon>
        <taxon>Chordata</taxon>
        <taxon>Craniata</taxon>
        <taxon>Vertebrata</taxon>
        <taxon>Euteleostomi</taxon>
        <taxon>Actinopterygii</taxon>
        <taxon>Neopterygii</taxon>
        <taxon>Teleostei</taxon>
        <taxon>Anguilliformes</taxon>
        <taxon>Anguillidae</taxon>
        <taxon>Anguilla</taxon>
    </lineage>
</organism>
<dbReference type="AlphaFoldDB" id="A0A0E9XRG6"/>
<accession>A0A0E9XRG6</accession>
<reference evidence="1" key="2">
    <citation type="journal article" date="2015" name="Fish Shellfish Immunol.">
        <title>Early steps in the European eel (Anguilla anguilla)-Vibrio vulnificus interaction in the gills: Role of the RtxA13 toxin.</title>
        <authorList>
            <person name="Callol A."/>
            <person name="Pajuelo D."/>
            <person name="Ebbesson L."/>
            <person name="Teles M."/>
            <person name="MacKenzie S."/>
            <person name="Amaro C."/>
        </authorList>
    </citation>
    <scope>NUCLEOTIDE SEQUENCE</scope>
</reference>
<name>A0A0E9XRG6_ANGAN</name>
<evidence type="ECO:0000313" key="1">
    <source>
        <dbReference type="EMBL" id="JAI05328.1"/>
    </source>
</evidence>
<reference evidence="1" key="1">
    <citation type="submission" date="2014-11" db="EMBL/GenBank/DDBJ databases">
        <authorList>
            <person name="Amaro Gonzalez C."/>
        </authorList>
    </citation>
    <scope>NUCLEOTIDE SEQUENCE</scope>
</reference>
<protein>
    <submittedName>
        <fullName evidence="1">Uncharacterized protein</fullName>
    </submittedName>
</protein>